<dbReference type="PANTHER" id="PTHR32060:SF30">
    <property type="entry name" value="CARBOXY-TERMINAL PROCESSING PROTEASE CTPA"/>
    <property type="match status" value="1"/>
</dbReference>
<protein>
    <submittedName>
        <fullName evidence="6">Peptidase family M1</fullName>
    </submittedName>
</protein>
<dbReference type="CDD" id="cd09604">
    <property type="entry name" value="M1_APN_like"/>
    <property type="match status" value="1"/>
</dbReference>
<dbReference type="InterPro" id="IPR014782">
    <property type="entry name" value="Peptidase_M1_dom"/>
</dbReference>
<dbReference type="SUPFAM" id="SSF52096">
    <property type="entry name" value="ClpP/crotonase"/>
    <property type="match status" value="1"/>
</dbReference>
<proteinExistence type="inferred from homology"/>
<reference evidence="6 7" key="1">
    <citation type="journal article" date="2021" name="Elife">
        <title>Chloroplast acquisition without the gene transfer in kleptoplastic sea slugs, Plakobranchus ocellatus.</title>
        <authorList>
            <person name="Maeda T."/>
            <person name="Takahashi S."/>
            <person name="Yoshida T."/>
            <person name="Shimamura S."/>
            <person name="Takaki Y."/>
            <person name="Nagai Y."/>
            <person name="Toyoda A."/>
            <person name="Suzuki Y."/>
            <person name="Arimoto A."/>
            <person name="Ishii H."/>
            <person name="Satoh N."/>
            <person name="Nishiyama T."/>
            <person name="Hasebe M."/>
            <person name="Maruyama T."/>
            <person name="Minagawa J."/>
            <person name="Obokata J."/>
            <person name="Shigenobu S."/>
        </authorList>
    </citation>
    <scope>NUCLEOTIDE SEQUENCE [LARGE SCALE GENOMIC DNA]</scope>
</reference>
<keyword evidence="4" id="KW-0720">Serine protease</keyword>
<dbReference type="SUPFAM" id="SSF55486">
    <property type="entry name" value="Metalloproteases ('zincins'), catalytic domain"/>
    <property type="match status" value="1"/>
</dbReference>
<dbReference type="SMART" id="SM00245">
    <property type="entry name" value="TSPc"/>
    <property type="match status" value="1"/>
</dbReference>
<dbReference type="Gene3D" id="1.10.390.10">
    <property type="entry name" value="Neutral Protease Domain 2"/>
    <property type="match status" value="1"/>
</dbReference>
<dbReference type="InterPro" id="IPR029045">
    <property type="entry name" value="ClpP/crotonase-like_dom_sf"/>
</dbReference>
<dbReference type="InterPro" id="IPR005151">
    <property type="entry name" value="Tail-specific_protease"/>
</dbReference>
<dbReference type="GO" id="GO:0008236">
    <property type="term" value="F:serine-type peptidase activity"/>
    <property type="evidence" value="ECO:0007669"/>
    <property type="project" value="UniProtKB-KW"/>
</dbReference>
<dbReference type="CDD" id="cd07560">
    <property type="entry name" value="Peptidase_S41_CPP"/>
    <property type="match status" value="1"/>
</dbReference>
<dbReference type="PANTHER" id="PTHR32060">
    <property type="entry name" value="TAIL-SPECIFIC PROTEASE"/>
    <property type="match status" value="1"/>
</dbReference>
<dbReference type="InterPro" id="IPR027268">
    <property type="entry name" value="Peptidase_M4/M1_CTD_sf"/>
</dbReference>
<dbReference type="Pfam" id="PF03572">
    <property type="entry name" value="Peptidase_S41"/>
    <property type="match status" value="1"/>
</dbReference>
<keyword evidence="2" id="KW-0645">Protease</keyword>
<keyword evidence="3" id="KW-0378">Hydrolase</keyword>
<dbReference type="EMBL" id="BMAT01006000">
    <property type="protein sequence ID" value="GFS04137.1"/>
    <property type="molecule type" value="Genomic_DNA"/>
</dbReference>
<dbReference type="InterPro" id="IPR004447">
    <property type="entry name" value="Peptidase_S41A"/>
</dbReference>
<sequence length="1100" mass="125910">MAVNMDVKNYRYRGVQKLNYYNESPDTLKKVFYHLYFNAFQPGSEMDIHLKNISDPDQRMINNKGTKADPTYESRISLLKPNEIGYLKVLSLKQDGIPLSYKVEGTILEVTLNTFLSPRNSTVLEMTFEGQVPLQIRRSGRNSNDGIALSMTQWYPKIAEYDTQGWHTDPYIAREFQGVWGDFDVSITIDKNYMIGGTGYLQNHNEIGFGYEDEEGIVEVKKHRGKTKTWRFIAPNVHDFAWVADPKLIHDKLIGPNNVTLHFLYKDKNRFKKNWQAIQPKMSEVMQFFNTHIGDYPWNQYSFLQGGDGGMEYAMCTLVAGGENYDGLLGTCIHELAHSWFQHALASNESLYAWMDEGFTSYISTLAKTALNGANGNPFERAYKTYTSLAISGEEEPATTHADRFSHNFMYSISAYVKGQIFLSQLGYIIGNENLSKALKKYYVDFKMKHPFPNDFIRSAEKVSDIHLGWYLNEWIETTHQIDYAIEKVQSKGDKTRVTLKRLGQMPMPIDVEVEYQDGTKALFYIPLRMMRGEKPNENLSIKRIVLDDWAWAYPSYQFEISKDVSQIKLIKIDPSGLMADVHKGDPFEITKQIEIYADFFKTLNKNYVDPISASELNAKGIKKMLEGTDPYTVFVSQRNIEQSKLYSETVSSNIGIQYAFIDKKIYITNIIKDSPADRKDLKIGDEITSILDFNVEEFGEQITVLLNGAVGSNINLTTLRNGKQTKHAIPVQHMGYNSCVPLFKKIDSDVGYIALREFSKQAYKEVETALAFLKTEGAKAIILDLRGNPGGLLEQAVDIVSLFVPKRTKVVTVKGKKQTHFKEYFTPKKPLDTEIPLIILVNSRSASSSEIVAGSLQDLDRAVIIGQRSFGKGLVQRYFDLKYDTQVKITIARYYTPSGRCIQALDYSKRDALGHAQQIGNQEDIFKTKGGRSVFGGGGISPDIVLKSISDSELIQQMERNYLIFKFVNEYISTQNIEKRKSFSFLDSDWQTFRIYYKNILEHSREEKVLAIQKTLEKYDYNPENRQKLAVKWIDELTEKTLKDLENLREPISKSIEIEVARRIYDEKTLLESKLEKEKIIKKSINVLKSGAYKKLIGK</sequence>
<evidence type="ECO:0000256" key="3">
    <source>
        <dbReference type="ARBA" id="ARBA00022801"/>
    </source>
</evidence>
<dbReference type="GO" id="GO:0008237">
    <property type="term" value="F:metallopeptidase activity"/>
    <property type="evidence" value="ECO:0007669"/>
    <property type="project" value="InterPro"/>
</dbReference>
<dbReference type="Proteomes" id="UP000762676">
    <property type="component" value="Unassembled WGS sequence"/>
</dbReference>
<comment type="caution">
    <text evidence="6">The sequence shown here is derived from an EMBL/GenBank/DDBJ whole genome shotgun (WGS) entry which is preliminary data.</text>
</comment>
<dbReference type="GO" id="GO:0006508">
    <property type="term" value="P:proteolysis"/>
    <property type="evidence" value="ECO:0007669"/>
    <property type="project" value="UniProtKB-KW"/>
</dbReference>
<name>A0AAV4I575_9GAST</name>
<evidence type="ECO:0000313" key="7">
    <source>
        <dbReference type="Proteomes" id="UP000762676"/>
    </source>
</evidence>
<dbReference type="SUPFAM" id="SSF50156">
    <property type="entry name" value="PDZ domain-like"/>
    <property type="match status" value="1"/>
</dbReference>
<accession>A0AAV4I575</accession>
<dbReference type="GO" id="GO:0008270">
    <property type="term" value="F:zinc ion binding"/>
    <property type="evidence" value="ECO:0007669"/>
    <property type="project" value="InterPro"/>
</dbReference>
<dbReference type="PROSITE" id="PS50106">
    <property type="entry name" value="PDZ"/>
    <property type="match status" value="1"/>
</dbReference>
<evidence type="ECO:0000256" key="4">
    <source>
        <dbReference type="ARBA" id="ARBA00022825"/>
    </source>
</evidence>
<dbReference type="Gene3D" id="2.30.42.10">
    <property type="match status" value="1"/>
</dbReference>
<feature type="domain" description="PDZ" evidence="5">
    <location>
        <begin position="643"/>
        <end position="723"/>
    </location>
</feature>
<keyword evidence="7" id="KW-1185">Reference proteome</keyword>
<evidence type="ECO:0000256" key="2">
    <source>
        <dbReference type="ARBA" id="ARBA00022670"/>
    </source>
</evidence>
<dbReference type="GO" id="GO:0007165">
    <property type="term" value="P:signal transduction"/>
    <property type="evidence" value="ECO:0007669"/>
    <property type="project" value="TreeGrafter"/>
</dbReference>
<dbReference type="Pfam" id="PF01433">
    <property type="entry name" value="Peptidase_M1"/>
    <property type="match status" value="1"/>
</dbReference>
<dbReference type="GO" id="GO:0004175">
    <property type="term" value="F:endopeptidase activity"/>
    <property type="evidence" value="ECO:0007669"/>
    <property type="project" value="TreeGrafter"/>
</dbReference>
<dbReference type="InterPro" id="IPR001478">
    <property type="entry name" value="PDZ"/>
</dbReference>
<organism evidence="6 7">
    <name type="scientific">Elysia marginata</name>
    <dbReference type="NCBI Taxonomy" id="1093978"/>
    <lineage>
        <taxon>Eukaryota</taxon>
        <taxon>Metazoa</taxon>
        <taxon>Spiralia</taxon>
        <taxon>Lophotrochozoa</taxon>
        <taxon>Mollusca</taxon>
        <taxon>Gastropoda</taxon>
        <taxon>Heterobranchia</taxon>
        <taxon>Euthyneura</taxon>
        <taxon>Panpulmonata</taxon>
        <taxon>Sacoglossa</taxon>
        <taxon>Placobranchoidea</taxon>
        <taxon>Plakobranchidae</taxon>
        <taxon>Elysia</taxon>
    </lineage>
</organism>
<dbReference type="SMART" id="SM00228">
    <property type="entry name" value="PDZ"/>
    <property type="match status" value="1"/>
</dbReference>
<evidence type="ECO:0000313" key="6">
    <source>
        <dbReference type="EMBL" id="GFS04137.1"/>
    </source>
</evidence>
<dbReference type="AlphaFoldDB" id="A0AAV4I575"/>
<evidence type="ECO:0000256" key="1">
    <source>
        <dbReference type="ARBA" id="ARBA00009179"/>
    </source>
</evidence>
<dbReference type="Pfam" id="PF13180">
    <property type="entry name" value="PDZ_2"/>
    <property type="match status" value="1"/>
</dbReference>
<evidence type="ECO:0000259" key="5">
    <source>
        <dbReference type="PROSITE" id="PS50106"/>
    </source>
</evidence>
<dbReference type="Gene3D" id="3.30.750.44">
    <property type="match status" value="1"/>
</dbReference>
<comment type="similarity">
    <text evidence="1">Belongs to the peptidase S41A family.</text>
</comment>
<dbReference type="Gene3D" id="3.90.226.10">
    <property type="entry name" value="2-enoyl-CoA Hydratase, Chain A, domain 1"/>
    <property type="match status" value="1"/>
</dbReference>
<dbReference type="InterPro" id="IPR036034">
    <property type="entry name" value="PDZ_sf"/>
</dbReference>
<dbReference type="NCBIfam" id="TIGR00225">
    <property type="entry name" value="prc"/>
    <property type="match status" value="1"/>
</dbReference>
<gene>
    <name evidence="6" type="ORF">ElyMa_002905700</name>
</gene>